<feature type="domain" description="MRH" evidence="3">
    <location>
        <begin position="69"/>
        <end position="178"/>
    </location>
</feature>
<proteinExistence type="predicted"/>
<dbReference type="InterPro" id="IPR044865">
    <property type="entry name" value="MRH_dom"/>
</dbReference>
<dbReference type="OrthoDB" id="6502763at2759"/>
<evidence type="ECO:0000259" key="3">
    <source>
        <dbReference type="PROSITE" id="PS51914"/>
    </source>
</evidence>
<keyword evidence="5" id="KW-1185">Reference proteome</keyword>
<evidence type="ECO:0000313" key="4">
    <source>
        <dbReference type="EMBL" id="OTF74507.1"/>
    </source>
</evidence>
<dbReference type="PANTHER" id="PTHR12630">
    <property type="entry name" value="N-LINKED OLIGOSACCHARIDE PROCESSING"/>
    <property type="match status" value="1"/>
</dbReference>
<evidence type="ECO:0000256" key="1">
    <source>
        <dbReference type="ARBA" id="ARBA00022729"/>
    </source>
</evidence>
<keyword evidence="2" id="KW-1015">Disulfide bond</keyword>
<dbReference type="Gene3D" id="2.70.130.10">
    <property type="entry name" value="Mannose-6-phosphate receptor binding domain"/>
    <property type="match status" value="1"/>
</dbReference>
<organism evidence="4 5">
    <name type="scientific">Euroglyphus maynei</name>
    <name type="common">Mayne's house dust mite</name>
    <dbReference type="NCBI Taxonomy" id="6958"/>
    <lineage>
        <taxon>Eukaryota</taxon>
        <taxon>Metazoa</taxon>
        <taxon>Ecdysozoa</taxon>
        <taxon>Arthropoda</taxon>
        <taxon>Chelicerata</taxon>
        <taxon>Arachnida</taxon>
        <taxon>Acari</taxon>
        <taxon>Acariformes</taxon>
        <taxon>Sarcoptiformes</taxon>
        <taxon>Astigmata</taxon>
        <taxon>Psoroptidia</taxon>
        <taxon>Analgoidea</taxon>
        <taxon>Pyroglyphidae</taxon>
        <taxon>Pyroglyphinae</taxon>
        <taxon>Euroglyphus</taxon>
    </lineage>
</organism>
<dbReference type="PANTHER" id="PTHR12630:SF1">
    <property type="entry name" value="GLUCOSIDASE 2 SUBUNIT BETA"/>
    <property type="match status" value="1"/>
</dbReference>
<keyword evidence="1" id="KW-0732">Signal</keyword>
<dbReference type="SUPFAM" id="SSF50911">
    <property type="entry name" value="Mannose 6-phosphate receptor domain"/>
    <property type="match status" value="1"/>
</dbReference>
<dbReference type="InterPro" id="IPR009011">
    <property type="entry name" value="Man6P_isomerase_rcpt-bd_dom_sf"/>
</dbReference>
<dbReference type="AlphaFoldDB" id="A0A1Y3B2T8"/>
<dbReference type="GO" id="GO:0006491">
    <property type="term" value="P:N-glycan processing"/>
    <property type="evidence" value="ECO:0007669"/>
    <property type="project" value="TreeGrafter"/>
</dbReference>
<dbReference type="InterPro" id="IPR036607">
    <property type="entry name" value="PRKCSH"/>
</dbReference>
<dbReference type="GO" id="GO:0017177">
    <property type="term" value="C:glucosidase II complex"/>
    <property type="evidence" value="ECO:0007669"/>
    <property type="project" value="TreeGrafter"/>
</dbReference>
<sequence length="187" mass="22240">MTNYLIAIHGTKTKVKIAHSSLNNFNGHLDFKQINENLLNQRHRKDMNASIRLKPRNFTGPEILSELLDECYIYEDSKYYYRVCIFRNITQHEKSKHYHPFHAILGIWKEWYVSNEHFDFLLYLEGDECMAGFQRQVVLELECTSENESKDLAWISNVTEIHQCIYVIKMKSQLFCGNNNILRMDIQ</sequence>
<dbReference type="PROSITE" id="PS51914">
    <property type="entry name" value="MRH"/>
    <property type="match status" value="1"/>
</dbReference>
<evidence type="ECO:0000313" key="5">
    <source>
        <dbReference type="Proteomes" id="UP000194236"/>
    </source>
</evidence>
<comment type="caution">
    <text evidence="4">The sequence shown here is derived from an EMBL/GenBank/DDBJ whole genome shotgun (WGS) entry which is preliminary data.</text>
</comment>
<reference evidence="4 5" key="1">
    <citation type="submission" date="2017-03" db="EMBL/GenBank/DDBJ databases">
        <title>Genome Survey of Euroglyphus maynei.</title>
        <authorList>
            <person name="Arlian L.G."/>
            <person name="Morgan M.S."/>
            <person name="Rider S.D."/>
        </authorList>
    </citation>
    <scope>NUCLEOTIDE SEQUENCE [LARGE SCALE GENOMIC DNA]</scope>
    <source>
        <strain evidence="4">Arlian Lab</strain>
        <tissue evidence="4">Whole body</tissue>
    </source>
</reference>
<protein>
    <recommendedName>
        <fullName evidence="3">MRH domain-containing protein</fullName>
    </recommendedName>
</protein>
<name>A0A1Y3B2T8_EURMA</name>
<dbReference type="InterPro" id="IPR039794">
    <property type="entry name" value="Gtb1-like"/>
</dbReference>
<gene>
    <name evidence="4" type="ORF">BLA29_006849</name>
</gene>
<accession>A0A1Y3B2T8</accession>
<dbReference type="Proteomes" id="UP000194236">
    <property type="component" value="Unassembled WGS sequence"/>
</dbReference>
<evidence type="ECO:0000256" key="2">
    <source>
        <dbReference type="ARBA" id="ARBA00023157"/>
    </source>
</evidence>
<dbReference type="EMBL" id="MUJZ01046712">
    <property type="protein sequence ID" value="OTF74507.1"/>
    <property type="molecule type" value="Genomic_DNA"/>
</dbReference>
<dbReference type="Pfam" id="PF13015">
    <property type="entry name" value="PRKCSH_1"/>
    <property type="match status" value="1"/>
</dbReference>